<dbReference type="Proteomes" id="UP000222503">
    <property type="component" value="Unassembled WGS sequence"/>
</dbReference>
<dbReference type="EMBL" id="NUUQ01000024">
    <property type="protein sequence ID" value="PHG59310.1"/>
    <property type="molecule type" value="Genomic_DNA"/>
</dbReference>
<protein>
    <submittedName>
        <fullName evidence="2">Uncharacterized protein</fullName>
    </submittedName>
</protein>
<reference evidence="2 3" key="1">
    <citation type="submission" date="2017-09" db="EMBL/GenBank/DDBJ databases">
        <title>Large-scale bioinformatics analysis of Bacillus genomes uncovers conserved roles of natural products in bacterial physiology.</title>
        <authorList>
            <consortium name="Agbiome Team Llc"/>
            <person name="Bleich R.M."/>
            <person name="Grubbs K.J."/>
            <person name="Santa Maria K.C."/>
            <person name="Allen S.E."/>
            <person name="Farag S."/>
            <person name="Shank E.A."/>
            <person name="Bowers A."/>
        </authorList>
    </citation>
    <scope>NUCLEOTIDE SEQUENCE [LARGE SCALE GENOMIC DNA]</scope>
    <source>
        <strain evidence="2 3">AFS029838</strain>
    </source>
</reference>
<evidence type="ECO:0000313" key="2">
    <source>
        <dbReference type="EMBL" id="PHG59310.1"/>
    </source>
</evidence>
<gene>
    <name evidence="2" type="ORF">COI65_17835</name>
</gene>
<evidence type="ECO:0000256" key="1">
    <source>
        <dbReference type="SAM" id="Phobius"/>
    </source>
</evidence>
<accession>A0A2B6UGV5</accession>
<proteinExistence type="predicted"/>
<keyword evidence="1" id="KW-1133">Transmembrane helix</keyword>
<name>A0A2B6UGV5_9BACI</name>
<keyword evidence="1" id="KW-0472">Membrane</keyword>
<keyword evidence="1" id="KW-0812">Transmembrane</keyword>
<feature type="transmembrane region" description="Helical" evidence="1">
    <location>
        <begin position="65"/>
        <end position="91"/>
    </location>
</feature>
<organism evidence="2 3">
    <name type="scientific">Bacillus wiedmannii</name>
    <dbReference type="NCBI Taxonomy" id="1890302"/>
    <lineage>
        <taxon>Bacteria</taxon>
        <taxon>Bacillati</taxon>
        <taxon>Bacillota</taxon>
        <taxon>Bacilli</taxon>
        <taxon>Bacillales</taxon>
        <taxon>Bacillaceae</taxon>
        <taxon>Bacillus</taxon>
        <taxon>Bacillus cereus group</taxon>
    </lineage>
</organism>
<sequence>MDIFTSDFTKKFMIYLISRVRHCLTFTLRSPVDKRGFFYSNNNFVKLYLYYLEHLRYICIPHANVICMGFTLILDYSFNCILGIFYFHILIVHPLEF</sequence>
<dbReference type="AlphaFoldDB" id="A0A2B6UGV5"/>
<comment type="caution">
    <text evidence="2">The sequence shown here is derived from an EMBL/GenBank/DDBJ whole genome shotgun (WGS) entry which is preliminary data.</text>
</comment>
<evidence type="ECO:0000313" key="3">
    <source>
        <dbReference type="Proteomes" id="UP000222503"/>
    </source>
</evidence>